<dbReference type="InterPro" id="IPR029045">
    <property type="entry name" value="ClpP/crotonase-like_dom_sf"/>
</dbReference>
<keyword evidence="2" id="KW-1185">Reference proteome</keyword>
<dbReference type="OrthoDB" id="7257009at2"/>
<organism evidence="1 2">
    <name type="scientific">Skermanella aerolata</name>
    <dbReference type="NCBI Taxonomy" id="393310"/>
    <lineage>
        <taxon>Bacteria</taxon>
        <taxon>Pseudomonadati</taxon>
        <taxon>Pseudomonadota</taxon>
        <taxon>Alphaproteobacteria</taxon>
        <taxon>Rhodospirillales</taxon>
        <taxon>Azospirillaceae</taxon>
        <taxon>Skermanella</taxon>
    </lineage>
</organism>
<gene>
    <name evidence="1" type="ORF">SAE02_71960</name>
</gene>
<dbReference type="PANTHER" id="PTHR11941">
    <property type="entry name" value="ENOYL-COA HYDRATASE-RELATED"/>
    <property type="match status" value="1"/>
</dbReference>
<evidence type="ECO:0000313" key="1">
    <source>
        <dbReference type="EMBL" id="GEO43048.1"/>
    </source>
</evidence>
<dbReference type="CDD" id="cd06558">
    <property type="entry name" value="crotonase-like"/>
    <property type="match status" value="1"/>
</dbReference>
<comment type="caution">
    <text evidence="1">The sequence shown here is derived from an EMBL/GenBank/DDBJ whole genome shotgun (WGS) entry which is preliminary data.</text>
</comment>
<dbReference type="AlphaFoldDB" id="A0A512E2U1"/>
<accession>A0A512E2U1</accession>
<proteinExistence type="predicted"/>
<evidence type="ECO:0000313" key="2">
    <source>
        <dbReference type="Proteomes" id="UP000321523"/>
    </source>
</evidence>
<dbReference type="GO" id="GO:0003824">
    <property type="term" value="F:catalytic activity"/>
    <property type="evidence" value="ECO:0007669"/>
    <property type="project" value="UniProtKB-ARBA"/>
</dbReference>
<protein>
    <submittedName>
        <fullName evidence="1">Enoyl-CoA hydratase</fullName>
    </submittedName>
</protein>
<dbReference type="GO" id="GO:0006635">
    <property type="term" value="P:fatty acid beta-oxidation"/>
    <property type="evidence" value="ECO:0007669"/>
    <property type="project" value="TreeGrafter"/>
</dbReference>
<dbReference type="EMBL" id="BJYZ01000060">
    <property type="protein sequence ID" value="GEO43048.1"/>
    <property type="molecule type" value="Genomic_DNA"/>
</dbReference>
<dbReference type="Pfam" id="PF00378">
    <property type="entry name" value="ECH_1"/>
    <property type="match status" value="1"/>
</dbReference>
<dbReference type="Proteomes" id="UP000321523">
    <property type="component" value="Unassembled WGS sequence"/>
</dbReference>
<dbReference type="SUPFAM" id="SSF52096">
    <property type="entry name" value="ClpP/crotonase"/>
    <property type="match status" value="1"/>
</dbReference>
<dbReference type="PANTHER" id="PTHR11941:SF54">
    <property type="entry name" value="ENOYL-COA HYDRATASE, MITOCHONDRIAL"/>
    <property type="match status" value="1"/>
</dbReference>
<reference evidence="1 2" key="1">
    <citation type="submission" date="2019-07" db="EMBL/GenBank/DDBJ databases">
        <title>Whole genome shotgun sequence of Skermanella aerolata NBRC 106429.</title>
        <authorList>
            <person name="Hosoyama A."/>
            <person name="Uohara A."/>
            <person name="Ohji S."/>
            <person name="Ichikawa N."/>
        </authorList>
    </citation>
    <scope>NUCLEOTIDE SEQUENCE [LARGE SCALE GENOMIC DNA]</scope>
    <source>
        <strain evidence="1 2">NBRC 106429</strain>
    </source>
</reference>
<dbReference type="RefSeq" id="WP_044437590.1">
    <property type="nucleotide sequence ID" value="NZ_BJYZ01000060.1"/>
</dbReference>
<name>A0A512E2U1_9PROT</name>
<dbReference type="Gene3D" id="3.90.226.10">
    <property type="entry name" value="2-enoyl-CoA Hydratase, Chain A, domain 1"/>
    <property type="match status" value="1"/>
</dbReference>
<sequence>MTYENRFVKVEVDRGLAVVTLDRPSANAVSLEVYDELRRTFHRLGEDPAMRVAVFTGAGKVFCGGNDVNDFVDLDFDKATEYLAHVRLTFNAMYDCPIPIVGAINGAAVGTGIVLATLCDVRIASERAVFALPEIDVGVLGGSRHVMRLAGQGMTRLMMYTGRRIKADEALRANLVEQVVGPDELMPTAMGLAEEIAEKSPPAIRLAKQGLNRTEMMHLKEGYEFECTLTAAVRRTPEAKEGALAFLEKRRPAYADRG</sequence>
<dbReference type="InterPro" id="IPR001753">
    <property type="entry name" value="Enoyl-CoA_hydra/iso"/>
</dbReference>